<name>A0A0F5JHF7_9BACT</name>
<protein>
    <submittedName>
        <fullName evidence="1">Uncharacterized protein</fullName>
    </submittedName>
</protein>
<organism evidence="1 2">
    <name type="scientific">Parabacteroides gordonii MS-1 = DSM 23371</name>
    <dbReference type="NCBI Taxonomy" id="1203610"/>
    <lineage>
        <taxon>Bacteria</taxon>
        <taxon>Pseudomonadati</taxon>
        <taxon>Bacteroidota</taxon>
        <taxon>Bacteroidia</taxon>
        <taxon>Bacteroidales</taxon>
        <taxon>Tannerellaceae</taxon>
        <taxon>Parabacteroides</taxon>
    </lineage>
</organism>
<proteinExistence type="predicted"/>
<gene>
    <name evidence="1" type="ORF">HMPREF1536_01962</name>
</gene>
<evidence type="ECO:0000313" key="2">
    <source>
        <dbReference type="Proteomes" id="UP000033035"/>
    </source>
</evidence>
<dbReference type="HOGENOM" id="CLU_3255241_0_0_10"/>
<comment type="caution">
    <text evidence="1">The sequence shown here is derived from an EMBL/GenBank/DDBJ whole genome shotgun (WGS) entry which is preliminary data.</text>
</comment>
<accession>A0A0F5JHF7</accession>
<dbReference type="EMBL" id="AQHW01000013">
    <property type="protein sequence ID" value="KKB57241.1"/>
    <property type="molecule type" value="Genomic_DNA"/>
</dbReference>
<evidence type="ECO:0000313" key="1">
    <source>
        <dbReference type="EMBL" id="KKB57241.1"/>
    </source>
</evidence>
<sequence length="42" mass="5022">MPLYKSLTFNFIPHHKQSFTRTMLTYKNFYQLISQAPDKVSV</sequence>
<dbReference type="AlphaFoldDB" id="A0A0F5JHF7"/>
<reference evidence="1 2" key="1">
    <citation type="submission" date="2013-04" db="EMBL/GenBank/DDBJ databases">
        <title>The Genome Sequence of Parabacteroides gordonii DSM 23371.</title>
        <authorList>
            <consortium name="The Broad Institute Genomics Platform"/>
            <person name="Earl A."/>
            <person name="Ward D."/>
            <person name="Feldgarden M."/>
            <person name="Gevers D."/>
            <person name="Martens E."/>
            <person name="Sakamoto M."/>
            <person name="Benno Y."/>
            <person name="Suzuki N."/>
            <person name="Matsunaga N."/>
            <person name="Koshihara K."/>
            <person name="Seki M."/>
            <person name="Komiya H."/>
            <person name="Walker B."/>
            <person name="Young S."/>
            <person name="Zeng Q."/>
            <person name="Gargeya S."/>
            <person name="Fitzgerald M."/>
            <person name="Haas B."/>
            <person name="Abouelleil A."/>
            <person name="Allen A.W."/>
            <person name="Alvarado L."/>
            <person name="Arachchi H.M."/>
            <person name="Berlin A.M."/>
            <person name="Chapman S.B."/>
            <person name="Gainer-Dewar J."/>
            <person name="Goldberg J."/>
            <person name="Griggs A."/>
            <person name="Gujja S."/>
            <person name="Hansen M."/>
            <person name="Howarth C."/>
            <person name="Imamovic A."/>
            <person name="Ireland A."/>
            <person name="Larimer J."/>
            <person name="McCowan C."/>
            <person name="Murphy C."/>
            <person name="Pearson M."/>
            <person name="Poon T.W."/>
            <person name="Priest M."/>
            <person name="Roberts A."/>
            <person name="Saif S."/>
            <person name="Shea T."/>
            <person name="Sisk P."/>
            <person name="Sykes S."/>
            <person name="Wortman J."/>
            <person name="Nusbaum C."/>
            <person name="Birren B."/>
        </authorList>
    </citation>
    <scope>NUCLEOTIDE SEQUENCE [LARGE SCALE GENOMIC DNA]</scope>
    <source>
        <strain evidence="1 2">MS-1</strain>
    </source>
</reference>
<dbReference type="PATRIC" id="fig|1203610.3.peg.2011"/>
<dbReference type="Proteomes" id="UP000033035">
    <property type="component" value="Unassembled WGS sequence"/>
</dbReference>
<keyword evidence="2" id="KW-1185">Reference proteome</keyword>